<dbReference type="PANTHER" id="PTHR16305:SF35">
    <property type="entry name" value="TRANSCRIPTIONAL ACTIVATOR DOMAIN"/>
    <property type="match status" value="1"/>
</dbReference>
<sequence>MSAHSGGSWPRRAASAPVFVGRRGPLALIDEAWDDACAGRPGVVWVEGEAGAGKSAVLARAVAGRRASAVLTATGDAAEVGLAHGLLDQLLTDLPPALLDRFPLLRPDRDPRADPLAVGADLLGALGALPDDRPGEDPVLLVLDDLQWADPASVRVLVFTLRRLRHDRVLVLAGVRVAGTGPGAREPGPADAWWERLPAAGRAIRRVRLEGLEPAELSELAAAVGRPLGATGAAERLWRHTRGHPLHARALLEELPPEVLAGSADALPAPRSLASVVLVRLARAAPATEALVVATSVLGESAPLTLAAAVAGLDDPAAALDEAVGMGLLEELPGGPTVRIGFVHPLVRAAIRGDLPPMRRRALHAASAGLLSGRAALDHRVAAAAGPDPELAAELEDLVAEPGAALAGSEAADLLRAASDLSTDADDRERRLLAAVSRLLADGEVARAVALEGAVEGCRPGPWRTAVLGQLALVTGRFGVAHERLEAALATGDPGAGRPGDRARSGAAAHLAVLHLLRGDPARAIESAGVALAHPARGDDVRLPAGLALIVGLAVAGRGDDARAILDGAGGDDGRGPPVDALTLRGMLATLGGDDATASLHLDEAVHRARAGEPVRALALALAFRPAVADRIGVTEGVVEGFELAITLARDGGTALPGALAHAFAAEALAIRGRGDEARTHLAAAAAHGPHWWGVDLCTSVAGAVLAEVEDDPHGVLRALAPAQEPAVRAAADGLGVLAPRVLEAEALLSLGRVDEAAAALDALAPRATGRYAVDVARLRVRLGAARRSVAEAGVADVVAPHAVARLETEIGRRLLAAGERRAGVDLLRTARDTLARLGAAPWCARAEELLHAAGLTPAPTSSDPGALGLTPHEEAVVALVARGLTNREVGSDLYITPRTVAYHLSNVYAKLGVTSRRELRSRLETRLEGPAGASVPSSPHARR</sequence>
<dbReference type="PROSITE" id="PS50043">
    <property type="entry name" value="HTH_LUXR_2"/>
    <property type="match status" value="1"/>
</dbReference>
<dbReference type="SMART" id="SM00421">
    <property type="entry name" value="HTH_LUXR"/>
    <property type="match status" value="1"/>
</dbReference>
<dbReference type="InterPro" id="IPR027417">
    <property type="entry name" value="P-loop_NTPase"/>
</dbReference>
<dbReference type="Gene3D" id="1.10.10.10">
    <property type="entry name" value="Winged helix-like DNA-binding domain superfamily/Winged helix DNA-binding domain"/>
    <property type="match status" value="1"/>
</dbReference>
<feature type="region of interest" description="Disordered" evidence="3">
    <location>
        <begin position="925"/>
        <end position="944"/>
    </location>
</feature>
<dbReference type="Pfam" id="PF13191">
    <property type="entry name" value="AAA_16"/>
    <property type="match status" value="1"/>
</dbReference>
<keyword evidence="2 5" id="KW-0067">ATP-binding</keyword>
<proteinExistence type="predicted"/>
<keyword evidence="6" id="KW-1185">Reference proteome</keyword>
<evidence type="ECO:0000256" key="1">
    <source>
        <dbReference type="ARBA" id="ARBA00022741"/>
    </source>
</evidence>
<dbReference type="PROSITE" id="PS00622">
    <property type="entry name" value="HTH_LUXR_1"/>
    <property type="match status" value="1"/>
</dbReference>
<gene>
    <name evidence="5" type="ORF">ACFPEL_18685</name>
</gene>
<dbReference type="CDD" id="cd06170">
    <property type="entry name" value="LuxR_C_like"/>
    <property type="match status" value="1"/>
</dbReference>
<dbReference type="PRINTS" id="PR00038">
    <property type="entry name" value="HTHLUXR"/>
</dbReference>
<dbReference type="Proteomes" id="UP001595909">
    <property type="component" value="Unassembled WGS sequence"/>
</dbReference>
<evidence type="ECO:0000256" key="3">
    <source>
        <dbReference type="SAM" id="MobiDB-lite"/>
    </source>
</evidence>
<feature type="domain" description="HTH luxR-type" evidence="4">
    <location>
        <begin position="863"/>
        <end position="928"/>
    </location>
</feature>
<organism evidence="5 6">
    <name type="scientific">Actinomycetospora chibensis</name>
    <dbReference type="NCBI Taxonomy" id="663606"/>
    <lineage>
        <taxon>Bacteria</taxon>
        <taxon>Bacillati</taxon>
        <taxon>Actinomycetota</taxon>
        <taxon>Actinomycetes</taxon>
        <taxon>Pseudonocardiales</taxon>
        <taxon>Pseudonocardiaceae</taxon>
        <taxon>Actinomycetospora</taxon>
    </lineage>
</organism>
<evidence type="ECO:0000259" key="4">
    <source>
        <dbReference type="PROSITE" id="PS50043"/>
    </source>
</evidence>
<dbReference type="SUPFAM" id="SSF46894">
    <property type="entry name" value="C-terminal effector domain of the bipartite response regulators"/>
    <property type="match status" value="1"/>
</dbReference>
<comment type="caution">
    <text evidence="5">The sequence shown here is derived from an EMBL/GenBank/DDBJ whole genome shotgun (WGS) entry which is preliminary data.</text>
</comment>
<dbReference type="EMBL" id="JBHSIM010000039">
    <property type="protein sequence ID" value="MFC4834447.1"/>
    <property type="molecule type" value="Genomic_DNA"/>
</dbReference>
<dbReference type="InterPro" id="IPR016032">
    <property type="entry name" value="Sig_transdc_resp-reg_C-effctor"/>
</dbReference>
<protein>
    <submittedName>
        <fullName evidence="5">ATP-binding protein</fullName>
    </submittedName>
</protein>
<name>A0ABV9RQG2_9PSEU</name>
<dbReference type="InterPro" id="IPR000792">
    <property type="entry name" value="Tscrpt_reg_LuxR_C"/>
</dbReference>
<keyword evidence="1" id="KW-0547">Nucleotide-binding</keyword>
<dbReference type="PANTHER" id="PTHR16305">
    <property type="entry name" value="TESTICULAR SOLUBLE ADENYLYL CYCLASE"/>
    <property type="match status" value="1"/>
</dbReference>
<dbReference type="GO" id="GO:0005524">
    <property type="term" value="F:ATP binding"/>
    <property type="evidence" value="ECO:0007669"/>
    <property type="project" value="UniProtKB-KW"/>
</dbReference>
<evidence type="ECO:0000313" key="6">
    <source>
        <dbReference type="Proteomes" id="UP001595909"/>
    </source>
</evidence>
<evidence type="ECO:0000313" key="5">
    <source>
        <dbReference type="EMBL" id="MFC4834447.1"/>
    </source>
</evidence>
<reference evidence="6" key="1">
    <citation type="journal article" date="2019" name="Int. J. Syst. Evol. Microbiol.">
        <title>The Global Catalogue of Microorganisms (GCM) 10K type strain sequencing project: providing services to taxonomists for standard genome sequencing and annotation.</title>
        <authorList>
            <consortium name="The Broad Institute Genomics Platform"/>
            <consortium name="The Broad Institute Genome Sequencing Center for Infectious Disease"/>
            <person name="Wu L."/>
            <person name="Ma J."/>
        </authorList>
    </citation>
    <scope>NUCLEOTIDE SEQUENCE [LARGE SCALE GENOMIC DNA]</scope>
    <source>
        <strain evidence="6">CCUG 50347</strain>
    </source>
</reference>
<dbReference type="InterPro" id="IPR036388">
    <property type="entry name" value="WH-like_DNA-bd_sf"/>
</dbReference>
<evidence type="ECO:0000256" key="2">
    <source>
        <dbReference type="ARBA" id="ARBA00022840"/>
    </source>
</evidence>
<dbReference type="RefSeq" id="WP_274190711.1">
    <property type="nucleotide sequence ID" value="NZ_BAABHN010000039.1"/>
</dbReference>
<accession>A0ABV9RQG2</accession>
<dbReference type="Pfam" id="PF00196">
    <property type="entry name" value="GerE"/>
    <property type="match status" value="1"/>
</dbReference>
<dbReference type="InterPro" id="IPR041664">
    <property type="entry name" value="AAA_16"/>
</dbReference>
<dbReference type="SUPFAM" id="SSF52540">
    <property type="entry name" value="P-loop containing nucleoside triphosphate hydrolases"/>
    <property type="match status" value="1"/>
</dbReference>